<dbReference type="EMBL" id="KT762610">
    <property type="protein sequence ID" value="AMK92569.1"/>
    <property type="molecule type" value="Genomic_DNA"/>
</dbReference>
<accession>A0A140E9K0</accession>
<dbReference type="PANTHER" id="PTHR45890">
    <property type="entry name" value="AARF DOMAIN CONTAINING KINASE 2 (PREDICTED)"/>
    <property type="match status" value="1"/>
</dbReference>
<sequence>MDQLDPAKESAATGSPAAGDQPPKVRVPVHRVLLRLCSLTLAVAAEALVTLPVLAVVRAVRGRDAAGRFLRRRLVRRIQALGPTFVKFAQIAGARRDVLPGPLCDELSRLHDSVRPITARQSRRAWRKAYGGAPPPFLAGLDAVPVAGGSIACVYRGVLHDGRVVALKLKRPGIDGVMRADLALIRALVRACERLPQLRGMPMADLVGYVSNAILGQLDLRREEANIVRLRENLAAVPDVDVPELHPRLSRPTCLVFEFIPELDTGTPGTLPDPVRARLASAVLSAAHKMMFVDGFVHCDPHPGNIYLLPRGRAVILDAGYSVQLPDRVRNLIGGFFSALASGDGRRCGEIMLASMADVGPDCDTDAFVDDIAELVARSAGPGNAFAMAPFGNGVFEVQSAHRLYAASDFAFPIMSLMILESTVRGLWPEADFQQVGAAAPQ</sequence>
<dbReference type="InterPro" id="IPR004147">
    <property type="entry name" value="ABC1_dom"/>
</dbReference>
<gene>
    <name evidence="3" type="primary">ucmR2</name>
</gene>
<dbReference type="SUPFAM" id="SSF56112">
    <property type="entry name" value="Protein kinase-like (PK-like)"/>
    <property type="match status" value="1"/>
</dbReference>
<dbReference type="AlphaFoldDB" id="A0A140E9K0"/>
<evidence type="ECO:0000256" key="1">
    <source>
        <dbReference type="SAM" id="MobiDB-lite"/>
    </source>
</evidence>
<dbReference type="GeneID" id="96791700"/>
<feature type="domain" description="ABC1 atypical kinase-like" evidence="2">
    <location>
        <begin position="109"/>
        <end position="351"/>
    </location>
</feature>
<organism evidence="3">
    <name type="scientific">Streptomyces uncialis</name>
    <dbReference type="NCBI Taxonomy" id="1048205"/>
    <lineage>
        <taxon>Bacteria</taxon>
        <taxon>Bacillati</taxon>
        <taxon>Actinomycetota</taxon>
        <taxon>Actinomycetes</taxon>
        <taxon>Kitasatosporales</taxon>
        <taxon>Streptomycetaceae</taxon>
        <taxon>Streptomyces</taxon>
    </lineage>
</organism>
<proteinExistence type="predicted"/>
<dbReference type="RefSeq" id="WP_079184730.1">
    <property type="nucleotide sequence ID" value="NZ_CP109583.1"/>
</dbReference>
<feature type="region of interest" description="Disordered" evidence="1">
    <location>
        <begin position="1"/>
        <end position="23"/>
    </location>
</feature>
<dbReference type="CDD" id="cd05121">
    <property type="entry name" value="ABC1_ADCK3-like"/>
    <property type="match status" value="1"/>
</dbReference>
<dbReference type="PANTHER" id="PTHR45890:SF1">
    <property type="entry name" value="AARF DOMAIN CONTAINING KINASE 2"/>
    <property type="match status" value="1"/>
</dbReference>
<name>A0A140E9K0_9ACTN</name>
<reference evidence="3" key="1">
    <citation type="journal article" date="2016" name="MBio">
        <title>Strain Prioritization and Genome Mining for Enediyne Natural Products.</title>
        <authorList>
            <person name="Yan X."/>
            <person name="Ge H."/>
            <person name="Huang T."/>
            <person name="Hindra"/>
            <person name="Yang D."/>
            <person name="Teng Q."/>
            <person name="Crnovcic I."/>
            <person name="Li X."/>
            <person name="Rudolf J.D."/>
            <person name="Lohman J.R."/>
            <person name="Gansemans Y."/>
            <person name="Zhu X."/>
            <person name="Huang Y."/>
            <person name="Zhao L.X."/>
            <person name="Jiang Y."/>
            <person name="Van Nieuwerburgh F."/>
            <person name="Rader C."/>
            <person name="Duan Y."/>
            <person name="Shen B."/>
        </authorList>
    </citation>
    <scope>NUCLEOTIDE SEQUENCE</scope>
    <source>
        <strain evidence="3">DCA2648</strain>
    </source>
</reference>
<protein>
    <recommendedName>
        <fullName evidence="2">ABC1 atypical kinase-like domain-containing protein</fullName>
    </recommendedName>
</protein>
<dbReference type="InterPro" id="IPR052402">
    <property type="entry name" value="ADCK_kinase"/>
</dbReference>
<dbReference type="InterPro" id="IPR011009">
    <property type="entry name" value="Kinase-like_dom_sf"/>
</dbReference>
<dbReference type="Pfam" id="PF03109">
    <property type="entry name" value="ABC1"/>
    <property type="match status" value="1"/>
</dbReference>
<dbReference type="Gene3D" id="1.10.510.10">
    <property type="entry name" value="Transferase(Phosphotransferase) domain 1"/>
    <property type="match status" value="1"/>
</dbReference>
<evidence type="ECO:0000313" key="3">
    <source>
        <dbReference type="EMBL" id="AMK92569.1"/>
    </source>
</evidence>
<evidence type="ECO:0000259" key="2">
    <source>
        <dbReference type="Pfam" id="PF03109"/>
    </source>
</evidence>